<feature type="compositionally biased region" description="Basic residues" evidence="1">
    <location>
        <begin position="76"/>
        <end position="97"/>
    </location>
</feature>
<feature type="region of interest" description="Disordered" evidence="1">
    <location>
        <begin position="170"/>
        <end position="312"/>
    </location>
</feature>
<feature type="compositionally biased region" description="Basic residues" evidence="1">
    <location>
        <begin position="1"/>
        <end position="23"/>
    </location>
</feature>
<proteinExistence type="predicted"/>
<name>A0AAW2GUH8_9HYME</name>
<reference evidence="2 3" key="1">
    <citation type="submission" date="2023-03" db="EMBL/GenBank/DDBJ databases">
        <title>High recombination rates correlate with genetic variation in Cardiocondyla obscurior ants.</title>
        <authorList>
            <person name="Errbii M."/>
        </authorList>
    </citation>
    <scope>NUCLEOTIDE SEQUENCE [LARGE SCALE GENOMIC DNA]</scope>
    <source>
        <strain evidence="2">Alpha-2009</strain>
        <tissue evidence="2">Whole body</tissue>
    </source>
</reference>
<gene>
    <name evidence="2" type="ORF">PUN28_002504</name>
</gene>
<feature type="compositionally biased region" description="Acidic residues" evidence="1">
    <location>
        <begin position="286"/>
        <end position="302"/>
    </location>
</feature>
<feature type="compositionally biased region" description="Basic and acidic residues" evidence="1">
    <location>
        <begin position="303"/>
        <end position="312"/>
    </location>
</feature>
<feature type="compositionally biased region" description="Basic residues" evidence="1">
    <location>
        <begin position="184"/>
        <end position="228"/>
    </location>
</feature>
<feature type="region of interest" description="Disordered" evidence="1">
    <location>
        <begin position="49"/>
        <end position="112"/>
    </location>
</feature>
<comment type="caution">
    <text evidence="2">The sequence shown here is derived from an EMBL/GenBank/DDBJ whole genome shotgun (WGS) entry which is preliminary data.</text>
</comment>
<dbReference type="Proteomes" id="UP001430953">
    <property type="component" value="Unassembled WGS sequence"/>
</dbReference>
<feature type="region of interest" description="Disordered" evidence="1">
    <location>
        <begin position="1"/>
        <end position="24"/>
    </location>
</feature>
<dbReference type="EMBL" id="JADYXP020000002">
    <property type="protein sequence ID" value="KAL0130957.1"/>
    <property type="molecule type" value="Genomic_DNA"/>
</dbReference>
<keyword evidence="3" id="KW-1185">Reference proteome</keyword>
<evidence type="ECO:0000256" key="1">
    <source>
        <dbReference type="SAM" id="MobiDB-lite"/>
    </source>
</evidence>
<evidence type="ECO:0000313" key="2">
    <source>
        <dbReference type="EMBL" id="KAL0130957.1"/>
    </source>
</evidence>
<sequence>MAPTKRHRNSQKRQETKRHRRKLNIPELVYKYLVANAAFDDTEHHLTCKHRGNQQKRRDEVMDSGSRLNKDTEHRVKQRRRTNKNKISKSRNSKRRPISKDSSISHMEKDTQKARKYMKDALHFGIEAGYLIPSQSTCKILRVSSDLIKTDSRRSKSVCDTALSKNRNIPTKLEYPEVQEQKPKQRRRRRRRQARRSRSGSRMRRRSRSRSRSRRRSRNSRSRSRARVRSSSPQNPEEVTENKADDYEIDENDPKSNIHTGDIERERKTVQSNQPDDEGSVKNVEDDGSDFSNDEDEIDDEDNKNKNDNIKS</sequence>
<protein>
    <submittedName>
        <fullName evidence="2">Uncharacterized protein</fullName>
    </submittedName>
</protein>
<organism evidence="2 3">
    <name type="scientific">Cardiocondyla obscurior</name>
    <dbReference type="NCBI Taxonomy" id="286306"/>
    <lineage>
        <taxon>Eukaryota</taxon>
        <taxon>Metazoa</taxon>
        <taxon>Ecdysozoa</taxon>
        <taxon>Arthropoda</taxon>
        <taxon>Hexapoda</taxon>
        <taxon>Insecta</taxon>
        <taxon>Pterygota</taxon>
        <taxon>Neoptera</taxon>
        <taxon>Endopterygota</taxon>
        <taxon>Hymenoptera</taxon>
        <taxon>Apocrita</taxon>
        <taxon>Aculeata</taxon>
        <taxon>Formicoidea</taxon>
        <taxon>Formicidae</taxon>
        <taxon>Myrmicinae</taxon>
        <taxon>Cardiocondyla</taxon>
    </lineage>
</organism>
<evidence type="ECO:0000313" key="3">
    <source>
        <dbReference type="Proteomes" id="UP001430953"/>
    </source>
</evidence>
<dbReference type="AlphaFoldDB" id="A0AAW2GUH8"/>
<feature type="compositionally biased region" description="Basic and acidic residues" evidence="1">
    <location>
        <begin position="240"/>
        <end position="269"/>
    </location>
</feature>
<accession>A0AAW2GUH8</accession>